<keyword evidence="4" id="KW-1185">Reference proteome</keyword>
<dbReference type="PANTHER" id="PTHR43019">
    <property type="entry name" value="SERINE ENDOPROTEASE DEGS"/>
    <property type="match status" value="1"/>
</dbReference>
<dbReference type="EMBL" id="JAMQBK010000039">
    <property type="protein sequence ID" value="MCM2371862.1"/>
    <property type="molecule type" value="Genomic_DNA"/>
</dbReference>
<dbReference type="InterPro" id="IPR009003">
    <property type="entry name" value="Peptidase_S1_PA"/>
</dbReference>
<dbReference type="Gene3D" id="2.30.30.700">
    <property type="entry name" value="SLA1 homology domain 1"/>
    <property type="match status" value="1"/>
</dbReference>
<dbReference type="InterPro" id="IPR043504">
    <property type="entry name" value="Peptidase_S1_PA_chymotrypsin"/>
</dbReference>
<dbReference type="PANTHER" id="PTHR43019:SF23">
    <property type="entry name" value="PROTEASE DO-LIKE 5, CHLOROPLASTIC"/>
    <property type="match status" value="1"/>
</dbReference>
<organism evidence="3 4">
    <name type="scientific">Aporhodopirellula aestuarii</name>
    <dbReference type="NCBI Taxonomy" id="2950107"/>
    <lineage>
        <taxon>Bacteria</taxon>
        <taxon>Pseudomonadati</taxon>
        <taxon>Planctomycetota</taxon>
        <taxon>Planctomycetia</taxon>
        <taxon>Pirellulales</taxon>
        <taxon>Pirellulaceae</taxon>
        <taxon>Aporhodopirellula</taxon>
    </lineage>
</organism>
<dbReference type="Proteomes" id="UP001202961">
    <property type="component" value="Unassembled WGS sequence"/>
</dbReference>
<feature type="region of interest" description="Disordered" evidence="1">
    <location>
        <begin position="278"/>
        <end position="301"/>
    </location>
</feature>
<dbReference type="Pfam" id="PF03983">
    <property type="entry name" value="SHD1"/>
    <property type="match status" value="1"/>
</dbReference>
<comment type="caution">
    <text evidence="3">The sequence shown here is derived from an EMBL/GenBank/DDBJ whole genome shotgun (WGS) entry which is preliminary data.</text>
</comment>
<dbReference type="RefSeq" id="WP_250929495.1">
    <property type="nucleotide sequence ID" value="NZ_JAMQBK010000039.1"/>
</dbReference>
<evidence type="ECO:0000256" key="1">
    <source>
        <dbReference type="SAM" id="MobiDB-lite"/>
    </source>
</evidence>
<sequence length="605" mass="64895">MHCYPLIVEPCHVLKQASFYGVALWLACSVATVSPTSAQNLSQRRSWTDVSGRHSVDAQMVDFNEIAVKLHTGKRAVVMQRNKLSKADREYLEACDILRQSADQASSIVSQLETDNLRNASLMAALEAIGKSSPSGLVSDFYLGGLKPVQTRKEVEIKEAIRINQRVISAIKKVQQHFPGVHTKTLASVYNNQAVVAARNGSAEGFANFLKLSGEATPGTLSFATHHNASLLLSSKIDLGGARRTLQTVVGLGDPEPGPRVQSRLHYTFAHDPFHFQMESSNTSSSDGSDSDSMETTGNTAPVSLDELTLVSSGSAFLLTPQYAMTNRHVVKDVEVFLLTNDHGLEVKATVLAVSSDVHIDLAILKLDQSIDVPPLHIRKSNPRQEEEIVALGYPLPGRYEPSLMSNRGSISKFMIDGKNMLHTATVEPGNSGGPCVDLSGRVAGVNYATDRQNEVRNYAVLPEDAARFAEDSGVELPSPILATHATFADTIEACREAVLMVHCYAIARPSPPSAPSTGGSSGGDRSATQHSLLADDCCLWCGGRTYVTCPSCINGKTSIRRVVIVGRSVDGSPISAPKTFKQDCPRCNLGKVSCPACGGTGNSH</sequence>
<reference evidence="3 4" key="1">
    <citation type="journal article" date="2022" name="Syst. Appl. Microbiol.">
        <title>Rhodopirellula aestuarii sp. nov., a novel member of the genus Rhodopirellula isolated from brackish sediments collected in the Tagus River estuary, Portugal.</title>
        <authorList>
            <person name="Vitorino I.R."/>
            <person name="Klimek D."/>
            <person name="Calusinska M."/>
            <person name="Lobo-da-Cunha A."/>
            <person name="Vasconcelos V."/>
            <person name="Lage O.M."/>
        </authorList>
    </citation>
    <scope>NUCLEOTIDE SEQUENCE [LARGE SCALE GENOMIC DNA]</scope>
    <source>
        <strain evidence="3 4">ICT_H3.1</strain>
    </source>
</reference>
<protein>
    <submittedName>
        <fullName evidence="3">Trypsin-like peptidase domain-containing protein</fullName>
    </submittedName>
</protein>
<accession>A0ABT0U4N8</accession>
<dbReference type="Gene3D" id="2.40.10.10">
    <property type="entry name" value="Trypsin-like serine proteases"/>
    <property type="match status" value="2"/>
</dbReference>
<dbReference type="SUPFAM" id="SSF50494">
    <property type="entry name" value="Trypsin-like serine proteases"/>
    <property type="match status" value="1"/>
</dbReference>
<proteinExistence type="predicted"/>
<gene>
    <name evidence="3" type="ORF">NB063_14730</name>
</gene>
<dbReference type="Pfam" id="PF13365">
    <property type="entry name" value="Trypsin_2"/>
    <property type="match status" value="1"/>
</dbReference>
<evidence type="ECO:0000313" key="4">
    <source>
        <dbReference type="Proteomes" id="UP001202961"/>
    </source>
</evidence>
<feature type="domain" description="SLA1 homology" evidence="2">
    <location>
        <begin position="40"/>
        <end position="94"/>
    </location>
</feature>
<evidence type="ECO:0000259" key="2">
    <source>
        <dbReference type="Pfam" id="PF03983"/>
    </source>
</evidence>
<evidence type="ECO:0000313" key="3">
    <source>
        <dbReference type="EMBL" id="MCM2371862.1"/>
    </source>
</evidence>
<dbReference type="InterPro" id="IPR007131">
    <property type="entry name" value="SHD1"/>
</dbReference>
<name>A0ABT0U4N8_9BACT</name>